<dbReference type="InterPro" id="IPR009100">
    <property type="entry name" value="AcylCoA_DH/oxidase_NM_dom_sf"/>
</dbReference>
<evidence type="ECO:0000313" key="3">
    <source>
        <dbReference type="EMBL" id="GAA0386226.1"/>
    </source>
</evidence>
<dbReference type="RefSeq" id="WP_167173957.1">
    <property type="nucleotide sequence ID" value="NZ_BAAAEJ010000003.1"/>
</dbReference>
<protein>
    <submittedName>
        <fullName evidence="3">Acyl-CoA dehydrogenase family protein</fullName>
    </submittedName>
</protein>
<organism evidence="3 4">
    <name type="scientific">Brevundimonas terrae</name>
    <dbReference type="NCBI Taxonomy" id="363631"/>
    <lineage>
        <taxon>Bacteria</taxon>
        <taxon>Pseudomonadati</taxon>
        <taxon>Pseudomonadota</taxon>
        <taxon>Alphaproteobacteria</taxon>
        <taxon>Caulobacterales</taxon>
        <taxon>Caulobacteraceae</taxon>
        <taxon>Brevundimonas</taxon>
    </lineage>
</organism>
<dbReference type="InterPro" id="IPR036250">
    <property type="entry name" value="AcylCo_DH-like_C"/>
</dbReference>
<evidence type="ECO:0000256" key="1">
    <source>
        <dbReference type="ARBA" id="ARBA00023002"/>
    </source>
</evidence>
<reference evidence="3 4" key="1">
    <citation type="journal article" date="2019" name="Int. J. Syst. Evol. Microbiol.">
        <title>The Global Catalogue of Microorganisms (GCM) 10K type strain sequencing project: providing services to taxonomists for standard genome sequencing and annotation.</title>
        <authorList>
            <consortium name="The Broad Institute Genomics Platform"/>
            <consortium name="The Broad Institute Genome Sequencing Center for Infectious Disease"/>
            <person name="Wu L."/>
            <person name="Ma J."/>
        </authorList>
    </citation>
    <scope>NUCLEOTIDE SEQUENCE [LARGE SCALE GENOMIC DNA]</scope>
    <source>
        <strain evidence="3 4">JCM 13476</strain>
    </source>
</reference>
<dbReference type="InterPro" id="IPR046373">
    <property type="entry name" value="Acyl-CoA_Oxase/DH_mid-dom_sf"/>
</dbReference>
<dbReference type="InterPro" id="IPR037069">
    <property type="entry name" value="AcylCoA_DH/ox_N_sf"/>
</dbReference>
<feature type="domain" description="Acyl-CoA dehydrogenase C-terminal" evidence="2">
    <location>
        <begin position="235"/>
        <end position="360"/>
    </location>
</feature>
<dbReference type="SUPFAM" id="SSF47203">
    <property type="entry name" value="Acyl-CoA dehydrogenase C-terminal domain-like"/>
    <property type="match status" value="1"/>
</dbReference>
<evidence type="ECO:0000259" key="2">
    <source>
        <dbReference type="Pfam" id="PF08028"/>
    </source>
</evidence>
<dbReference type="Pfam" id="PF08028">
    <property type="entry name" value="Acyl-CoA_dh_2"/>
    <property type="match status" value="1"/>
</dbReference>
<proteinExistence type="predicted"/>
<dbReference type="EMBL" id="BAAAEJ010000003">
    <property type="protein sequence ID" value="GAA0386226.1"/>
    <property type="molecule type" value="Genomic_DNA"/>
</dbReference>
<dbReference type="Gene3D" id="1.20.140.10">
    <property type="entry name" value="Butyryl-CoA Dehydrogenase, subunit A, domain 3"/>
    <property type="match status" value="1"/>
</dbReference>
<name>A0ABN0Y7M2_9CAUL</name>
<evidence type="ECO:0000313" key="4">
    <source>
        <dbReference type="Proteomes" id="UP001500791"/>
    </source>
</evidence>
<dbReference type="Proteomes" id="UP001500791">
    <property type="component" value="Unassembled WGS sequence"/>
</dbReference>
<dbReference type="SUPFAM" id="SSF56645">
    <property type="entry name" value="Acyl-CoA dehydrogenase NM domain-like"/>
    <property type="match status" value="1"/>
</dbReference>
<accession>A0ABN0Y7M2</accession>
<sequence>MTTSAELIGRARELLPVIKSRAAATEALRRPHDDNMRDLIDAGLIQMLIPRRWGGAESDIQTMFEVVDIIAQGCVSTAWIASFYIGHNLYAAKLHPTAQEVILKARGFVMLPAATAPTMKTEKVEGGWRISGRSPWGSGIMHADWVMVSGLTPEKTPRSFVMPISSVNVDDVWHFTGMAGTGSNDIIVDNVFVPDHMSLDGVDLRNGRTEGSSGYENPMYSVPLVPMAYATIIPVLTGGLKGALSAFEEIVDRRVRNFSGTVVKDQQHTHIVLGEMKVATQAVDILGRAQIARTEALIQTGYTMEDRISLKGSAGYLAHTGRKAVENMMTNAGSSNYHHDQPLQRFWRDLATVTSHAFWDWDICREQVGRSHFGLPVNHPIV</sequence>
<gene>
    <name evidence="3" type="ORF">GCM10009093_11370</name>
</gene>
<dbReference type="PANTHER" id="PTHR43884:SF12">
    <property type="entry name" value="ISOVALERYL-COA DEHYDROGENASE, MITOCHONDRIAL-RELATED"/>
    <property type="match status" value="1"/>
</dbReference>
<comment type="caution">
    <text evidence="3">The sequence shown here is derived from an EMBL/GenBank/DDBJ whole genome shotgun (WGS) entry which is preliminary data.</text>
</comment>
<keyword evidence="1" id="KW-0560">Oxidoreductase</keyword>
<dbReference type="PANTHER" id="PTHR43884">
    <property type="entry name" value="ACYL-COA DEHYDROGENASE"/>
    <property type="match status" value="1"/>
</dbReference>
<dbReference type="InterPro" id="IPR013107">
    <property type="entry name" value="Acyl-CoA_DH_C"/>
</dbReference>
<dbReference type="Gene3D" id="2.40.110.10">
    <property type="entry name" value="Butyryl-CoA Dehydrogenase, subunit A, domain 2"/>
    <property type="match status" value="1"/>
</dbReference>
<keyword evidence="4" id="KW-1185">Reference proteome</keyword>
<dbReference type="Gene3D" id="1.10.540.10">
    <property type="entry name" value="Acyl-CoA dehydrogenase/oxidase, N-terminal domain"/>
    <property type="match status" value="1"/>
</dbReference>
<dbReference type="PIRSF" id="PIRSF016578">
    <property type="entry name" value="HsaA"/>
    <property type="match status" value="1"/>
</dbReference>